<evidence type="ECO:0000256" key="1">
    <source>
        <dbReference type="ARBA" id="ARBA00011245"/>
    </source>
</evidence>
<dbReference type="PROSITE" id="PS50011">
    <property type="entry name" value="PROTEIN_KINASE_DOM"/>
    <property type="match status" value="1"/>
</dbReference>
<dbReference type="EMBL" id="GL984244">
    <property type="protein sequence ID" value="EGR28433.1"/>
    <property type="molecule type" value="Genomic_DNA"/>
</dbReference>
<dbReference type="eggNOG" id="KOG0580">
    <property type="taxonomic scope" value="Eukaryota"/>
</dbReference>
<dbReference type="InParanoid" id="G0R266"/>
<dbReference type="SUPFAM" id="SSF56112">
    <property type="entry name" value="Protein kinase-like (PK-like)"/>
    <property type="match status" value="1"/>
</dbReference>
<dbReference type="EC" id="2.7.11.1" evidence="12"/>
<feature type="domain" description="Protein kinase" evidence="14">
    <location>
        <begin position="1"/>
        <end position="262"/>
    </location>
</feature>
<dbReference type="AlphaFoldDB" id="G0R266"/>
<dbReference type="CDD" id="cd14007">
    <property type="entry name" value="STKc_Aurora"/>
    <property type="match status" value="1"/>
</dbReference>
<keyword evidence="3 12" id="KW-0808">Transferase</keyword>
<dbReference type="InterPro" id="IPR000719">
    <property type="entry name" value="Prot_kinase_dom"/>
</dbReference>
<dbReference type="OMA" id="WITKHKL"/>
<name>G0R266_ICHMU</name>
<evidence type="ECO:0000256" key="8">
    <source>
        <dbReference type="PIRSR" id="PIRSR630616-2"/>
    </source>
</evidence>
<dbReference type="Pfam" id="PF00069">
    <property type="entry name" value="Pkinase"/>
    <property type="match status" value="1"/>
</dbReference>
<dbReference type="PROSITE" id="PS00108">
    <property type="entry name" value="PROTEIN_KINASE_ST"/>
    <property type="match status" value="1"/>
</dbReference>
<protein>
    <recommendedName>
        <fullName evidence="12">Aurora kinase</fullName>
        <ecNumber evidence="12">2.7.11.1</ecNumber>
    </recommendedName>
</protein>
<evidence type="ECO:0000256" key="3">
    <source>
        <dbReference type="ARBA" id="ARBA00022679"/>
    </source>
</evidence>
<feature type="cross-link" description="Glycyl lysine isopeptide (Lys-Gly) (interchain with G-Cter in SUMO2)" evidence="9">
    <location>
        <position position="121"/>
    </location>
</feature>
<keyword evidence="2 11" id="KW-0723">Serine/threonine-protein kinase</keyword>
<dbReference type="PANTHER" id="PTHR24350">
    <property type="entry name" value="SERINE/THREONINE-PROTEIN KINASE IAL-RELATED"/>
    <property type="match status" value="1"/>
</dbReference>
<gene>
    <name evidence="15" type="ORF">IMG5_175500</name>
</gene>
<feature type="binding site" evidence="8">
    <location>
        <position position="6"/>
    </location>
    <ligand>
        <name>ATP</name>
        <dbReference type="ChEBI" id="CHEBI:30616"/>
    </ligand>
</feature>
<dbReference type="InterPro" id="IPR011009">
    <property type="entry name" value="Kinase-like_dom_sf"/>
</dbReference>
<sequence>MLGNGKFGSVYLAKDTYSGMIVALKKINKQTLLRLKIEDYLQNEIKIQSYLNHINIIKLYGFYQDKKSIYLIQEYAHHGSLQNDLIKNKKYTEHQTLIYIKQIMNALTHMHRNNIIYRDLKPENVLLSFGVAKIGDLGCSVYSIEKKRQTYCGTVDFMSPEITCGQSYGQGVDMWSLGILTYLFLTGYYPFKYNNQNDNIQHVQKVFFIFYLFYFIIFFFFKQNLSFPYYVSTLAQDFIQKLLNRDQNQRISIEDAVIHPWVNQNLNYYTQENWDNYITNQTMKMIE</sequence>
<dbReference type="InterPro" id="IPR008271">
    <property type="entry name" value="Ser/Thr_kinase_AS"/>
</dbReference>
<dbReference type="GeneID" id="14904518"/>
<evidence type="ECO:0000256" key="6">
    <source>
        <dbReference type="ARBA" id="ARBA00022840"/>
    </source>
</evidence>
<comment type="catalytic activity">
    <reaction evidence="12">
        <text>L-seryl-[protein] + ATP = O-phospho-L-seryl-[protein] + ADP + H(+)</text>
        <dbReference type="Rhea" id="RHEA:17989"/>
        <dbReference type="Rhea" id="RHEA-COMP:9863"/>
        <dbReference type="Rhea" id="RHEA-COMP:11604"/>
        <dbReference type="ChEBI" id="CHEBI:15378"/>
        <dbReference type="ChEBI" id="CHEBI:29999"/>
        <dbReference type="ChEBI" id="CHEBI:30616"/>
        <dbReference type="ChEBI" id="CHEBI:83421"/>
        <dbReference type="ChEBI" id="CHEBI:456216"/>
        <dbReference type="EC" id="2.7.11.1"/>
    </reaction>
</comment>
<dbReference type="GO" id="GO:0005524">
    <property type="term" value="F:ATP binding"/>
    <property type="evidence" value="ECO:0007669"/>
    <property type="project" value="UniProtKB-UniRule"/>
</dbReference>
<comment type="similarity">
    <text evidence="12">Belongs to the protein kinase superfamily. Ser/Thr protein kinase family. Aurora subfamily.</text>
</comment>
<feature type="transmembrane region" description="Helical" evidence="13">
    <location>
        <begin position="203"/>
        <end position="221"/>
    </location>
</feature>
<dbReference type="FunFam" id="3.30.200.20:FF:000042">
    <property type="entry name" value="Aurora kinase A"/>
    <property type="match status" value="1"/>
</dbReference>
<dbReference type="FunFam" id="1.10.510.10:FF:000571">
    <property type="entry name" value="Maternal embryonic leucine zipper kinase"/>
    <property type="match status" value="1"/>
</dbReference>
<dbReference type="InterPro" id="IPR017441">
    <property type="entry name" value="Protein_kinase_ATP_BS"/>
</dbReference>
<evidence type="ECO:0000256" key="4">
    <source>
        <dbReference type="ARBA" id="ARBA00022741"/>
    </source>
</evidence>
<feature type="binding site" evidence="8">
    <location>
        <begin position="123"/>
        <end position="124"/>
    </location>
    <ligand>
        <name>ATP</name>
        <dbReference type="ChEBI" id="CHEBI:30616"/>
    </ligand>
</feature>
<keyword evidence="16" id="KW-1185">Reference proteome</keyword>
<evidence type="ECO:0000256" key="12">
    <source>
        <dbReference type="RuleBase" id="RU367134"/>
    </source>
</evidence>
<feature type="transmembrane region" description="Helical" evidence="13">
    <location>
        <begin position="174"/>
        <end position="191"/>
    </location>
</feature>
<feature type="binding site" evidence="8 10">
    <location>
        <position position="25"/>
    </location>
    <ligand>
        <name>ATP</name>
        <dbReference type="ChEBI" id="CHEBI:30616"/>
    </ligand>
</feature>
<evidence type="ECO:0000256" key="11">
    <source>
        <dbReference type="RuleBase" id="RU000304"/>
    </source>
</evidence>
<dbReference type="STRING" id="857967.G0R266"/>
<dbReference type="SMART" id="SM00220">
    <property type="entry name" value="S_TKc"/>
    <property type="match status" value="1"/>
</dbReference>
<dbReference type="PROSITE" id="PS00107">
    <property type="entry name" value="PROTEIN_KINASE_ATP"/>
    <property type="match status" value="1"/>
</dbReference>
<keyword evidence="13" id="KW-1133">Transmembrane helix</keyword>
<evidence type="ECO:0000259" key="14">
    <source>
        <dbReference type="PROSITE" id="PS50011"/>
    </source>
</evidence>
<dbReference type="FunCoup" id="G0R266">
    <property type="interactions" value="47"/>
</dbReference>
<proteinExistence type="inferred from homology"/>
<comment type="catalytic activity">
    <reaction evidence="12">
        <text>L-threonyl-[protein] + ATP = O-phospho-L-threonyl-[protein] + ADP + H(+)</text>
        <dbReference type="Rhea" id="RHEA:46608"/>
        <dbReference type="Rhea" id="RHEA-COMP:11060"/>
        <dbReference type="Rhea" id="RHEA-COMP:11605"/>
        <dbReference type="ChEBI" id="CHEBI:15378"/>
        <dbReference type="ChEBI" id="CHEBI:30013"/>
        <dbReference type="ChEBI" id="CHEBI:30616"/>
        <dbReference type="ChEBI" id="CHEBI:61977"/>
        <dbReference type="ChEBI" id="CHEBI:456216"/>
        <dbReference type="EC" id="2.7.11.1"/>
    </reaction>
</comment>
<evidence type="ECO:0000256" key="7">
    <source>
        <dbReference type="PIRSR" id="PIRSR630616-1"/>
    </source>
</evidence>
<evidence type="ECO:0000313" key="15">
    <source>
        <dbReference type="EMBL" id="EGR28433.1"/>
    </source>
</evidence>
<dbReference type="InterPro" id="IPR030616">
    <property type="entry name" value="Aur-like"/>
</dbReference>
<accession>G0R266</accession>
<feature type="active site" description="Proton acceptor" evidence="7">
    <location>
        <position position="119"/>
    </location>
</feature>
<evidence type="ECO:0000256" key="2">
    <source>
        <dbReference type="ARBA" id="ARBA00022527"/>
    </source>
</evidence>
<dbReference type="Gene3D" id="1.10.510.10">
    <property type="entry name" value="Transferase(Phosphotransferase) domain 1"/>
    <property type="match status" value="1"/>
</dbReference>
<dbReference type="OrthoDB" id="5794026at2759"/>
<feature type="binding site" evidence="8">
    <location>
        <position position="136"/>
    </location>
    <ligand>
        <name>ATP</name>
        <dbReference type="ChEBI" id="CHEBI:30616"/>
    </ligand>
</feature>
<comment type="subunit">
    <text evidence="1">Monomer.</text>
</comment>
<keyword evidence="13" id="KW-0472">Membrane</keyword>
<organism evidence="15 16">
    <name type="scientific">Ichthyophthirius multifiliis</name>
    <name type="common">White spot disease agent</name>
    <name type="synonym">Ich</name>
    <dbReference type="NCBI Taxonomy" id="5932"/>
    <lineage>
        <taxon>Eukaryota</taxon>
        <taxon>Sar</taxon>
        <taxon>Alveolata</taxon>
        <taxon>Ciliophora</taxon>
        <taxon>Intramacronucleata</taxon>
        <taxon>Oligohymenophorea</taxon>
        <taxon>Hymenostomatida</taxon>
        <taxon>Ophryoglenina</taxon>
        <taxon>Ichthyophthirius</taxon>
    </lineage>
</organism>
<dbReference type="GO" id="GO:0004674">
    <property type="term" value="F:protein serine/threonine kinase activity"/>
    <property type="evidence" value="ECO:0007669"/>
    <property type="project" value="UniProtKB-KW"/>
</dbReference>
<evidence type="ECO:0000313" key="16">
    <source>
        <dbReference type="Proteomes" id="UP000008983"/>
    </source>
</evidence>
<evidence type="ECO:0000256" key="13">
    <source>
        <dbReference type="SAM" id="Phobius"/>
    </source>
</evidence>
<dbReference type="Proteomes" id="UP000008983">
    <property type="component" value="Unassembled WGS sequence"/>
</dbReference>
<keyword evidence="6 8" id="KW-0067">ATP-binding</keyword>
<keyword evidence="13" id="KW-0812">Transmembrane</keyword>
<evidence type="ECO:0000256" key="10">
    <source>
        <dbReference type="PROSITE-ProRule" id="PRU10141"/>
    </source>
</evidence>
<keyword evidence="5 12" id="KW-0418">Kinase</keyword>
<dbReference type="RefSeq" id="XP_004029669.1">
    <property type="nucleotide sequence ID" value="XM_004029621.1"/>
</dbReference>
<dbReference type="GO" id="GO:0106310">
    <property type="term" value="F:protein serine kinase activity"/>
    <property type="evidence" value="ECO:0007669"/>
    <property type="project" value="RHEA"/>
</dbReference>
<evidence type="ECO:0000256" key="9">
    <source>
        <dbReference type="PIRSR" id="PIRSR630616-3"/>
    </source>
</evidence>
<evidence type="ECO:0000256" key="5">
    <source>
        <dbReference type="ARBA" id="ARBA00022777"/>
    </source>
</evidence>
<reference evidence="15 16" key="1">
    <citation type="submission" date="2011-07" db="EMBL/GenBank/DDBJ databases">
        <authorList>
            <person name="Coyne R."/>
            <person name="Brami D."/>
            <person name="Johnson J."/>
            <person name="Hostetler J."/>
            <person name="Hannick L."/>
            <person name="Clark T."/>
            <person name="Cassidy-Hanley D."/>
            <person name="Inman J."/>
        </authorList>
    </citation>
    <scope>NUCLEOTIDE SEQUENCE [LARGE SCALE GENOMIC DNA]</scope>
    <source>
        <strain evidence="15 16">G5</strain>
    </source>
</reference>
<feature type="binding site" evidence="8">
    <location>
        <begin position="74"/>
        <end position="76"/>
    </location>
    <ligand>
        <name>ATP</name>
        <dbReference type="ChEBI" id="CHEBI:30616"/>
    </ligand>
</feature>
<keyword evidence="4 8" id="KW-0547">Nucleotide-binding</keyword>